<sequence>MVVPVAAISMKDGECYKFIIYNKSGFEKAYKQYSNHQE</sequence>
<dbReference type="AlphaFoldDB" id="A8SC53"/>
<name>A8SC53_9FIRM</name>
<proteinExistence type="predicted"/>
<evidence type="ECO:0000313" key="2">
    <source>
        <dbReference type="Proteomes" id="UP000005945"/>
    </source>
</evidence>
<accession>A8SC53</accession>
<dbReference type="Proteomes" id="UP000005945">
    <property type="component" value="Unassembled WGS sequence"/>
</dbReference>
<evidence type="ECO:0000313" key="1">
    <source>
        <dbReference type="EMBL" id="EDP21531.1"/>
    </source>
</evidence>
<protein>
    <submittedName>
        <fullName evidence="1">Uncharacterized protein</fullName>
    </submittedName>
</protein>
<organism evidence="1 2">
    <name type="scientific">Faecalibacterium prausnitzii M21/2</name>
    <dbReference type="NCBI Taxonomy" id="411485"/>
    <lineage>
        <taxon>Bacteria</taxon>
        <taxon>Bacillati</taxon>
        <taxon>Bacillota</taxon>
        <taxon>Clostridia</taxon>
        <taxon>Eubacteriales</taxon>
        <taxon>Oscillospiraceae</taxon>
        <taxon>Faecalibacterium</taxon>
    </lineage>
</organism>
<reference evidence="1 2" key="2">
    <citation type="submission" date="2007-09" db="EMBL/GenBank/DDBJ databases">
        <authorList>
            <person name="Fulton L."/>
            <person name="Clifton S."/>
            <person name="Fulton B."/>
            <person name="Xu J."/>
            <person name="Minx P."/>
            <person name="Pepin K.H."/>
            <person name="Johnson M."/>
            <person name="Thiruvilangam P."/>
            <person name="Bhonagiri V."/>
            <person name="Nash W.E."/>
            <person name="Mardis E.R."/>
            <person name="Wilson R.K."/>
        </authorList>
    </citation>
    <scope>NUCLEOTIDE SEQUENCE [LARGE SCALE GENOMIC DNA]</scope>
    <source>
        <strain evidence="1 2">M21/2</strain>
    </source>
</reference>
<dbReference type="HOGENOM" id="CLU_217207_0_0_9"/>
<comment type="caution">
    <text evidence="1">The sequence shown here is derived from an EMBL/GenBank/DDBJ whole genome shotgun (WGS) entry which is preliminary data.</text>
</comment>
<reference evidence="1 2" key="1">
    <citation type="submission" date="2007-09" db="EMBL/GenBank/DDBJ databases">
        <title>Draft genome sequence of Faecalibacterium prausnitzii M21/2.</title>
        <authorList>
            <person name="Sudarsanam P."/>
            <person name="Ley R."/>
            <person name="Guruge J."/>
            <person name="Turnbaugh P.J."/>
            <person name="Mahowald M."/>
            <person name="Liep D."/>
            <person name="Gordon J."/>
        </authorList>
    </citation>
    <scope>NUCLEOTIDE SEQUENCE [LARGE SCALE GENOMIC DNA]</scope>
    <source>
        <strain evidence="1 2">M21/2</strain>
    </source>
</reference>
<dbReference type="EMBL" id="ABED02000026">
    <property type="protein sequence ID" value="EDP21531.1"/>
    <property type="molecule type" value="Genomic_DNA"/>
</dbReference>
<gene>
    <name evidence="1" type="ORF">FAEPRAM212_01856</name>
</gene>